<evidence type="ECO:0000313" key="3">
    <source>
        <dbReference type="Proteomes" id="UP000004703"/>
    </source>
</evidence>
<dbReference type="Proteomes" id="UP000004703">
    <property type="component" value="Chromosome"/>
</dbReference>
<dbReference type="Pfam" id="PF09343">
    <property type="entry name" value="DUF2460"/>
    <property type="match status" value="1"/>
</dbReference>
<evidence type="ECO:0000313" key="2">
    <source>
        <dbReference type="EMBL" id="EEE43226.1"/>
    </source>
</evidence>
<evidence type="ECO:0000259" key="1">
    <source>
        <dbReference type="Pfam" id="PF09343"/>
    </source>
</evidence>
<comment type="caution">
    <text evidence="2">The sequence shown here is derived from an EMBL/GenBank/DDBJ whole genome shotgun (WGS) entry which is preliminary data.</text>
</comment>
<name>A0A5E8GU40_ROSAD</name>
<protein>
    <submittedName>
        <fullName evidence="2">TIGR02217 family protein</fullName>
    </submittedName>
</protein>
<accession>A0A5E8GU40</accession>
<gene>
    <name evidence="2" type="ORF">SADFL11_512</name>
</gene>
<dbReference type="EMBL" id="ACCU02000002">
    <property type="protein sequence ID" value="EEE43226.1"/>
    <property type="molecule type" value="Genomic_DNA"/>
</dbReference>
<proteinExistence type="predicted"/>
<reference evidence="2 3" key="1">
    <citation type="submission" date="2008-01" db="EMBL/GenBank/DDBJ databases">
        <authorList>
            <person name="Wagner-Dobler I."/>
            <person name="Ferriera S."/>
            <person name="Johnson J."/>
            <person name="Kravitz S."/>
            <person name="Beeson K."/>
            <person name="Sutton G."/>
            <person name="Rogers Y.-H."/>
            <person name="Friedman R."/>
            <person name="Frazier M."/>
            <person name="Venter J.C."/>
        </authorList>
    </citation>
    <scope>NUCLEOTIDE SEQUENCE [LARGE SCALE GENOMIC DNA]</scope>
    <source>
        <strain evidence="3">DSM 17067 / NCIMB 14079 / DFL-11</strain>
    </source>
</reference>
<dbReference type="RefSeq" id="WP_008189208.1">
    <property type="nucleotide sequence ID" value="NZ_CM011002.1"/>
</dbReference>
<organism evidence="2 3">
    <name type="scientific">Roseibium alexandrii (strain DSM 17067 / NCIMB 14079 / DFL-11)</name>
    <name type="common">Labrenzia alexandrii</name>
    <dbReference type="NCBI Taxonomy" id="244592"/>
    <lineage>
        <taxon>Bacteria</taxon>
        <taxon>Pseudomonadati</taxon>
        <taxon>Pseudomonadota</taxon>
        <taxon>Alphaproteobacteria</taxon>
        <taxon>Hyphomicrobiales</taxon>
        <taxon>Stappiaceae</taxon>
        <taxon>Roseibium</taxon>
    </lineage>
</organism>
<dbReference type="AlphaFoldDB" id="A0A5E8GU40"/>
<dbReference type="InterPro" id="IPR011740">
    <property type="entry name" value="DUF2460"/>
</dbReference>
<reference evidence="2 3" key="2">
    <citation type="submission" date="2013-04" db="EMBL/GenBank/DDBJ databases">
        <authorList>
            <person name="Fiebig A."/>
            <person name="Pradella S."/>
            <person name="Wagner-Doebler I."/>
        </authorList>
    </citation>
    <scope>NUCLEOTIDE SEQUENCE [LARGE SCALE GENOMIC DNA]</scope>
    <source>
        <strain evidence="3">DSM 17067 / NCIMB 14079 / DFL-11</strain>
    </source>
</reference>
<feature type="domain" description="DUF2460" evidence="1">
    <location>
        <begin position="6"/>
        <end position="208"/>
    </location>
</feature>
<dbReference type="NCBIfam" id="TIGR02217">
    <property type="entry name" value="chp_TIGR02217"/>
    <property type="match status" value="1"/>
</dbReference>
<sequence length="210" mass="23027">MPDEFHDVRFPATISLGSRGGPERKTVVVALTSGKEQRNQQWQDSRRRYDAGYGIKQVDDLNAVIAFFEERRGRLSAFRWKDWADYKSCDPSDPVTATDQPLGIGDGAQTDYQLIKTYGTGFNPYVRTITKPVPGSVRVALNGALQEGGYSVNPITGRVSFSVAPGGGVVVTAGFEFDVPARFDTDYLDVQLNNHRLGSIPAIPIVEVLS</sequence>